<dbReference type="STRING" id="299467.A0A443RYU4"/>
<evidence type="ECO:0000259" key="11">
    <source>
        <dbReference type="SMART" id="SM00918"/>
    </source>
</evidence>
<evidence type="ECO:0000256" key="6">
    <source>
        <dbReference type="ARBA" id="ARBA00023136"/>
    </source>
</evidence>
<sequence>MCSNQQISRRLPEFRKYIVSSIISKPFLSLKKNSYLFKGNERFEGFCVDLLEHISVKIGFNYEIVLVNDDNYGVRQLNGKWNGIVGEILTKV</sequence>
<evidence type="ECO:0000256" key="2">
    <source>
        <dbReference type="ARBA" id="ARBA00022448"/>
    </source>
</evidence>
<keyword evidence="8" id="KW-0325">Glycoprotein</keyword>
<comment type="subcellular location">
    <subcellularLocation>
        <location evidence="1">Membrane</location>
        <topology evidence="1">Multi-pass membrane protein</topology>
    </subcellularLocation>
</comment>
<evidence type="ECO:0000256" key="3">
    <source>
        <dbReference type="ARBA" id="ARBA00022692"/>
    </source>
</evidence>
<keyword evidence="6" id="KW-0472">Membrane</keyword>
<dbReference type="EMBL" id="NCKV01017803">
    <property type="protein sequence ID" value="RWS20405.1"/>
    <property type="molecule type" value="Genomic_DNA"/>
</dbReference>
<evidence type="ECO:0000256" key="10">
    <source>
        <dbReference type="ARBA" id="ARBA00023303"/>
    </source>
</evidence>
<evidence type="ECO:0000256" key="8">
    <source>
        <dbReference type="ARBA" id="ARBA00023180"/>
    </source>
</evidence>
<name>A0A443RYU4_9ACAR</name>
<evidence type="ECO:0000313" key="12">
    <source>
        <dbReference type="EMBL" id="RWS20405.1"/>
    </source>
</evidence>
<dbReference type="SUPFAM" id="SSF53850">
    <property type="entry name" value="Periplasmic binding protein-like II"/>
    <property type="match status" value="1"/>
</dbReference>
<reference evidence="12 13" key="1">
    <citation type="journal article" date="2018" name="Gigascience">
        <title>Genomes of trombidid mites reveal novel predicted allergens and laterally-transferred genes associated with secondary metabolism.</title>
        <authorList>
            <person name="Dong X."/>
            <person name="Chaisiri K."/>
            <person name="Xia D."/>
            <person name="Armstrong S.D."/>
            <person name="Fang Y."/>
            <person name="Donnelly M.J."/>
            <person name="Kadowaki T."/>
            <person name="McGarry J.W."/>
            <person name="Darby A.C."/>
            <person name="Makepeace B.L."/>
        </authorList>
    </citation>
    <scope>NUCLEOTIDE SEQUENCE [LARGE SCALE GENOMIC DNA]</scope>
    <source>
        <strain evidence="12">UoL-UT</strain>
    </source>
</reference>
<comment type="caution">
    <text evidence="12">The sequence shown here is derived from an EMBL/GenBank/DDBJ whole genome shotgun (WGS) entry which is preliminary data.</text>
</comment>
<organism evidence="12 13">
    <name type="scientific">Leptotrombidium deliense</name>
    <dbReference type="NCBI Taxonomy" id="299467"/>
    <lineage>
        <taxon>Eukaryota</taxon>
        <taxon>Metazoa</taxon>
        <taxon>Ecdysozoa</taxon>
        <taxon>Arthropoda</taxon>
        <taxon>Chelicerata</taxon>
        <taxon>Arachnida</taxon>
        <taxon>Acari</taxon>
        <taxon>Acariformes</taxon>
        <taxon>Trombidiformes</taxon>
        <taxon>Prostigmata</taxon>
        <taxon>Anystina</taxon>
        <taxon>Parasitengona</taxon>
        <taxon>Trombiculoidea</taxon>
        <taxon>Trombiculidae</taxon>
        <taxon>Leptotrombidium</taxon>
    </lineage>
</organism>
<dbReference type="Pfam" id="PF10613">
    <property type="entry name" value="Lig_chan-Glu_bd"/>
    <property type="match status" value="1"/>
</dbReference>
<evidence type="ECO:0000256" key="1">
    <source>
        <dbReference type="ARBA" id="ARBA00004141"/>
    </source>
</evidence>
<keyword evidence="5" id="KW-0406">Ion transport</keyword>
<keyword evidence="4" id="KW-1133">Transmembrane helix</keyword>
<proteinExistence type="predicted"/>
<dbReference type="Proteomes" id="UP000288716">
    <property type="component" value="Unassembled WGS sequence"/>
</dbReference>
<keyword evidence="10" id="KW-0407">Ion channel</keyword>
<evidence type="ECO:0000256" key="4">
    <source>
        <dbReference type="ARBA" id="ARBA00022989"/>
    </source>
</evidence>
<gene>
    <name evidence="12" type="ORF">B4U80_01615</name>
</gene>
<evidence type="ECO:0000256" key="7">
    <source>
        <dbReference type="ARBA" id="ARBA00023170"/>
    </source>
</evidence>
<dbReference type="InterPro" id="IPR019594">
    <property type="entry name" value="Glu/Gly-bd"/>
</dbReference>
<protein>
    <submittedName>
        <fullName evidence="12">Glutamate receptor: ionotropic kainate 3-like protein</fullName>
    </submittedName>
</protein>
<feature type="domain" description="Ionotropic glutamate receptor L-glutamate and glycine-binding" evidence="11">
    <location>
        <begin position="26"/>
        <end position="90"/>
    </location>
</feature>
<keyword evidence="7 12" id="KW-0675">Receptor</keyword>
<evidence type="ECO:0000313" key="13">
    <source>
        <dbReference type="Proteomes" id="UP000288716"/>
    </source>
</evidence>
<dbReference type="FunFam" id="3.40.190.10:FF:000210">
    <property type="entry name" value="Glutamate receptor ionotropic, kainate 1"/>
    <property type="match status" value="1"/>
</dbReference>
<accession>A0A443RYU4</accession>
<dbReference type="GO" id="GO:0016020">
    <property type="term" value="C:membrane"/>
    <property type="evidence" value="ECO:0007669"/>
    <property type="project" value="UniProtKB-SubCell"/>
</dbReference>
<dbReference type="OrthoDB" id="6515496at2759"/>
<dbReference type="GO" id="GO:0015276">
    <property type="term" value="F:ligand-gated monoatomic ion channel activity"/>
    <property type="evidence" value="ECO:0007669"/>
    <property type="project" value="InterPro"/>
</dbReference>
<keyword evidence="3" id="KW-0812">Transmembrane</keyword>
<evidence type="ECO:0000256" key="9">
    <source>
        <dbReference type="ARBA" id="ARBA00023286"/>
    </source>
</evidence>
<dbReference type="SMART" id="SM00918">
    <property type="entry name" value="Lig_chan-Glu_bd"/>
    <property type="match status" value="1"/>
</dbReference>
<dbReference type="AlphaFoldDB" id="A0A443RYU4"/>
<evidence type="ECO:0000256" key="5">
    <source>
        <dbReference type="ARBA" id="ARBA00023065"/>
    </source>
</evidence>
<dbReference type="Gene3D" id="3.40.190.10">
    <property type="entry name" value="Periplasmic binding protein-like II"/>
    <property type="match status" value="1"/>
</dbReference>
<keyword evidence="9" id="KW-1071">Ligand-gated ion channel</keyword>
<keyword evidence="2" id="KW-0813">Transport</keyword>
<keyword evidence="13" id="KW-1185">Reference proteome</keyword>
<dbReference type="VEuPathDB" id="VectorBase:LDEU011635"/>